<dbReference type="InterPro" id="IPR012337">
    <property type="entry name" value="RNaseH-like_sf"/>
</dbReference>
<keyword evidence="6" id="KW-1185">Reference proteome</keyword>
<evidence type="ECO:0000256" key="1">
    <source>
        <dbReference type="ARBA" id="ARBA00022722"/>
    </source>
</evidence>
<evidence type="ECO:0000259" key="4">
    <source>
        <dbReference type="SMART" id="SM00479"/>
    </source>
</evidence>
<dbReference type="EMBL" id="JAENIG010000003">
    <property type="protein sequence ID" value="MBK1854359.1"/>
    <property type="molecule type" value="Genomic_DNA"/>
</dbReference>
<dbReference type="PANTHER" id="PTHR30231:SF4">
    <property type="entry name" value="PROTEIN NEN2"/>
    <property type="match status" value="1"/>
</dbReference>
<keyword evidence="1" id="KW-0540">Nuclease</keyword>
<evidence type="ECO:0000256" key="3">
    <source>
        <dbReference type="ARBA" id="ARBA00022839"/>
    </source>
</evidence>
<dbReference type="GO" id="GO:0008408">
    <property type="term" value="F:3'-5' exonuclease activity"/>
    <property type="evidence" value="ECO:0007669"/>
    <property type="project" value="TreeGrafter"/>
</dbReference>
<keyword evidence="2" id="KW-0378">Hydrolase</keyword>
<evidence type="ECO:0000313" key="5">
    <source>
        <dbReference type="EMBL" id="MBK1854359.1"/>
    </source>
</evidence>
<evidence type="ECO:0000256" key="2">
    <source>
        <dbReference type="ARBA" id="ARBA00022801"/>
    </source>
</evidence>
<dbReference type="InterPro" id="IPR013520">
    <property type="entry name" value="Ribonucl_H"/>
</dbReference>
<accession>A0AAE2SAZ0</accession>
<sequence>MTISDLTFAAIDFESAGAARGKTDVPVQIGMATWSTTAGHADHFTSFIHTDRSITWAAQKVHGITSDDLADAPKLMLLWSQIKGTLGDRIVVAHGHGTEKRYLRAFPGHGFGPWVDTLLIARAAWPELPSHALGELCEHFQLTDKVSALIPDKTWHDALYDATASLILLEHLIEQFQLTDASVEMLIHPDISSWHRLRH</sequence>
<comment type="caution">
    <text evidence="5">The sequence shown here is derived from an EMBL/GenBank/DDBJ whole genome shotgun (WGS) entry which is preliminary data.</text>
</comment>
<dbReference type="AlphaFoldDB" id="A0AAE2SAZ0"/>
<dbReference type="SUPFAM" id="SSF53098">
    <property type="entry name" value="Ribonuclease H-like"/>
    <property type="match status" value="1"/>
</dbReference>
<gene>
    <name evidence="5" type="ORF">JIN83_05285</name>
</gene>
<dbReference type="Gene3D" id="3.30.420.10">
    <property type="entry name" value="Ribonuclease H-like superfamily/Ribonuclease H"/>
    <property type="match status" value="1"/>
</dbReference>
<reference evidence="5" key="1">
    <citation type="submission" date="2021-01" db="EMBL/GenBank/DDBJ databases">
        <title>Modified the classification status of verrucomicrobia.</title>
        <authorList>
            <person name="Feng X."/>
        </authorList>
    </citation>
    <scope>NUCLEOTIDE SEQUENCE</scope>
    <source>
        <strain evidence="5">5K15</strain>
    </source>
</reference>
<dbReference type="PANTHER" id="PTHR30231">
    <property type="entry name" value="DNA POLYMERASE III SUBUNIT EPSILON"/>
    <property type="match status" value="1"/>
</dbReference>
<dbReference type="Pfam" id="PF00929">
    <property type="entry name" value="RNase_T"/>
    <property type="match status" value="1"/>
</dbReference>
<protein>
    <submittedName>
        <fullName evidence="5">3'-5' exonuclease</fullName>
    </submittedName>
</protein>
<proteinExistence type="predicted"/>
<keyword evidence="3 5" id="KW-0269">Exonuclease</keyword>
<feature type="domain" description="Exonuclease" evidence="4">
    <location>
        <begin position="7"/>
        <end position="178"/>
    </location>
</feature>
<dbReference type="Proteomes" id="UP000634206">
    <property type="component" value="Unassembled WGS sequence"/>
</dbReference>
<dbReference type="InterPro" id="IPR036397">
    <property type="entry name" value="RNaseH_sf"/>
</dbReference>
<dbReference type="SMART" id="SM00479">
    <property type="entry name" value="EXOIII"/>
    <property type="match status" value="1"/>
</dbReference>
<organism evidence="5 6">
    <name type="scientific">Oceaniferula flava</name>
    <dbReference type="NCBI Taxonomy" id="2800421"/>
    <lineage>
        <taxon>Bacteria</taxon>
        <taxon>Pseudomonadati</taxon>
        <taxon>Verrucomicrobiota</taxon>
        <taxon>Verrucomicrobiia</taxon>
        <taxon>Verrucomicrobiales</taxon>
        <taxon>Verrucomicrobiaceae</taxon>
        <taxon>Oceaniferula</taxon>
    </lineage>
</organism>
<dbReference type="GO" id="GO:0006259">
    <property type="term" value="P:DNA metabolic process"/>
    <property type="evidence" value="ECO:0007669"/>
    <property type="project" value="UniProtKB-ARBA"/>
</dbReference>
<evidence type="ECO:0000313" key="6">
    <source>
        <dbReference type="Proteomes" id="UP000634206"/>
    </source>
</evidence>
<dbReference type="RefSeq" id="WP_309489320.1">
    <property type="nucleotide sequence ID" value="NZ_JAENIG010000003.1"/>
</dbReference>
<name>A0AAE2SAZ0_9BACT</name>
<dbReference type="GO" id="GO:0003676">
    <property type="term" value="F:nucleic acid binding"/>
    <property type="evidence" value="ECO:0007669"/>
    <property type="project" value="InterPro"/>
</dbReference>